<evidence type="ECO:0000313" key="4">
    <source>
        <dbReference type="EMBL" id="CAJ1966062.1"/>
    </source>
</evidence>
<proteinExistence type="predicted"/>
<evidence type="ECO:0000313" key="5">
    <source>
        <dbReference type="Proteomes" id="UP001295423"/>
    </source>
</evidence>
<keyword evidence="3" id="KW-0732">Signal</keyword>
<evidence type="ECO:0000256" key="1">
    <source>
        <dbReference type="SAM" id="MobiDB-lite"/>
    </source>
</evidence>
<feature type="compositionally biased region" description="Acidic residues" evidence="1">
    <location>
        <begin position="746"/>
        <end position="770"/>
    </location>
</feature>
<keyword evidence="2" id="KW-1133">Transmembrane helix</keyword>
<reference evidence="4" key="1">
    <citation type="submission" date="2023-08" db="EMBL/GenBank/DDBJ databases">
        <authorList>
            <person name="Audoor S."/>
            <person name="Bilcke G."/>
        </authorList>
    </citation>
    <scope>NUCLEOTIDE SEQUENCE</scope>
</reference>
<keyword evidence="2" id="KW-0812">Transmembrane</keyword>
<feature type="transmembrane region" description="Helical" evidence="2">
    <location>
        <begin position="540"/>
        <end position="556"/>
    </location>
</feature>
<feature type="signal peptide" evidence="3">
    <location>
        <begin position="1"/>
        <end position="35"/>
    </location>
</feature>
<feature type="region of interest" description="Disordered" evidence="1">
    <location>
        <begin position="745"/>
        <end position="786"/>
    </location>
</feature>
<gene>
    <name evidence="4" type="ORF">CYCCA115_LOCUS21646</name>
</gene>
<evidence type="ECO:0000256" key="2">
    <source>
        <dbReference type="SAM" id="Phobius"/>
    </source>
</evidence>
<evidence type="ECO:0008006" key="6">
    <source>
        <dbReference type="Google" id="ProtNLM"/>
    </source>
</evidence>
<name>A0AAD2G856_9STRA</name>
<feature type="transmembrane region" description="Helical" evidence="2">
    <location>
        <begin position="416"/>
        <end position="435"/>
    </location>
</feature>
<dbReference type="AlphaFoldDB" id="A0AAD2G856"/>
<protein>
    <recommendedName>
        <fullName evidence="6">Intimal thickness related receptor IRP domain-containing protein</fullName>
    </recommendedName>
</protein>
<accession>A0AAD2G856</accession>
<keyword evidence="5" id="KW-1185">Reference proteome</keyword>
<keyword evidence="2" id="KW-0472">Membrane</keyword>
<dbReference type="EMBL" id="CAKOGP040002247">
    <property type="protein sequence ID" value="CAJ1966062.1"/>
    <property type="molecule type" value="Genomic_DNA"/>
</dbReference>
<feature type="transmembrane region" description="Helical" evidence="2">
    <location>
        <begin position="483"/>
        <end position="500"/>
    </location>
</feature>
<feature type="region of interest" description="Disordered" evidence="1">
    <location>
        <begin position="216"/>
        <end position="244"/>
    </location>
</feature>
<evidence type="ECO:0000256" key="3">
    <source>
        <dbReference type="SAM" id="SignalP"/>
    </source>
</evidence>
<sequence>MIMNHKRIIRGSSHSLALPLLLALLSSHWMQTANAMESFQTFESMLYAKAFHITICLQDASSSTSQQLPDWLVEKPTIIKSESNDKDKPEEEYYVAMFTEIIFSAGDTELSELCQAYLVENEEEGTGNIAKFLPQAKRIQSSRCVGLPLAGYDDATHTISRELNSEGRAVYRSELNGRFLYAEKPMKGLPIDLASTATIESFDTFHTHHSLFRNETKAEDAPVSAANADNSTNSTNGDRATGATNWTLNEGHPYYGYLMRIDFPHPTDINVYPVQVSLGDIFQEKVNPHLDASKLDFCFSIETSFETPKGGLLSAIYNEDMTPQELYSSLTEDDILKSLNLDESGFHKINLEEEVYDIMKKYVNPFGAAGFELPFMSRFRYATAILDILYIFFAMAQRKMSGQYPSKRFDSFRMVMITHVITGMLVIYIGTFFHIENEIKAVSVGEDRAMYRQILYYIMGAAGIGHTLTVTMALSKVMGERRITIPLYSIAALINITNGIKLVLDPNLQKCFLLWGSMNVFVYVRAVCTILCFAYVDWELVYTFGITMAAFIAIPLSNQDPLWFISLAGIFVYAPFHDTICEKIGWAVEDHMNGNKPTRKNVTSTARKLRTKYIDEDFEKKIQSAKRQSVFGKAMSNMTRFKSFRFSKKATRMSTMAETPETPEKLSAHLEKNGDASMTEGTDHYDHIERLSVPRRTPANDDFYPAQMIDSPEKVEGELEFSLDNCQPNTVTFAGGARLMTVASGDAEEELDDDDDDDDDDRNSGEDDGEVPGGMEEEPGRLGAIVVEQQPKRRVYRQSIRKTITMF</sequence>
<feature type="chain" id="PRO_5042112609" description="Intimal thickness related receptor IRP domain-containing protein" evidence="3">
    <location>
        <begin position="36"/>
        <end position="807"/>
    </location>
</feature>
<comment type="caution">
    <text evidence="4">The sequence shown here is derived from an EMBL/GenBank/DDBJ whole genome shotgun (WGS) entry which is preliminary data.</text>
</comment>
<feature type="transmembrane region" description="Helical" evidence="2">
    <location>
        <begin position="512"/>
        <end position="533"/>
    </location>
</feature>
<dbReference type="Proteomes" id="UP001295423">
    <property type="component" value="Unassembled WGS sequence"/>
</dbReference>
<feature type="transmembrane region" description="Helical" evidence="2">
    <location>
        <begin position="455"/>
        <end position="474"/>
    </location>
</feature>
<organism evidence="4 5">
    <name type="scientific">Cylindrotheca closterium</name>
    <dbReference type="NCBI Taxonomy" id="2856"/>
    <lineage>
        <taxon>Eukaryota</taxon>
        <taxon>Sar</taxon>
        <taxon>Stramenopiles</taxon>
        <taxon>Ochrophyta</taxon>
        <taxon>Bacillariophyta</taxon>
        <taxon>Bacillariophyceae</taxon>
        <taxon>Bacillariophycidae</taxon>
        <taxon>Bacillariales</taxon>
        <taxon>Bacillariaceae</taxon>
        <taxon>Cylindrotheca</taxon>
    </lineage>
</organism>
<feature type="compositionally biased region" description="Low complexity" evidence="1">
    <location>
        <begin position="224"/>
        <end position="236"/>
    </location>
</feature>
<feature type="transmembrane region" description="Helical" evidence="2">
    <location>
        <begin position="379"/>
        <end position="396"/>
    </location>
</feature>